<name>A0A0F9E343_9ZZZZ</name>
<accession>A0A0F9E343</accession>
<sequence length="84" mass="9615">PAESPCGEISPNKGNDRMRKLLRWIVKALHIKAEPWEVALARQQHNVYARAHQITWARHKERVGDPLRRAASAWGRLNGTDEVV</sequence>
<reference evidence="1" key="1">
    <citation type="journal article" date="2015" name="Nature">
        <title>Complex archaea that bridge the gap between prokaryotes and eukaryotes.</title>
        <authorList>
            <person name="Spang A."/>
            <person name="Saw J.H."/>
            <person name="Jorgensen S.L."/>
            <person name="Zaremba-Niedzwiedzka K."/>
            <person name="Martijn J."/>
            <person name="Lind A.E."/>
            <person name="van Eijk R."/>
            <person name="Schleper C."/>
            <person name="Guy L."/>
            <person name="Ettema T.J."/>
        </authorList>
    </citation>
    <scope>NUCLEOTIDE SEQUENCE</scope>
</reference>
<proteinExistence type="predicted"/>
<organism evidence="1">
    <name type="scientific">marine sediment metagenome</name>
    <dbReference type="NCBI Taxonomy" id="412755"/>
    <lineage>
        <taxon>unclassified sequences</taxon>
        <taxon>metagenomes</taxon>
        <taxon>ecological metagenomes</taxon>
    </lineage>
</organism>
<dbReference type="EMBL" id="LAZR01029113">
    <property type="protein sequence ID" value="KKL60546.1"/>
    <property type="molecule type" value="Genomic_DNA"/>
</dbReference>
<feature type="non-terminal residue" evidence="1">
    <location>
        <position position="1"/>
    </location>
</feature>
<gene>
    <name evidence="1" type="ORF">LCGC14_2204270</name>
</gene>
<evidence type="ECO:0000313" key="1">
    <source>
        <dbReference type="EMBL" id="KKL60546.1"/>
    </source>
</evidence>
<dbReference type="AlphaFoldDB" id="A0A0F9E343"/>
<protein>
    <submittedName>
        <fullName evidence="1">Uncharacterized protein</fullName>
    </submittedName>
</protein>
<comment type="caution">
    <text evidence="1">The sequence shown here is derived from an EMBL/GenBank/DDBJ whole genome shotgun (WGS) entry which is preliminary data.</text>
</comment>